<dbReference type="EMBL" id="OU896713">
    <property type="protein sequence ID" value="CAG9823960.1"/>
    <property type="molecule type" value="Genomic_DNA"/>
</dbReference>
<reference evidence="1" key="2">
    <citation type="submission" date="2022-10" db="EMBL/GenBank/DDBJ databases">
        <authorList>
            <consortium name="ENA_rothamsted_submissions"/>
            <consortium name="culmorum"/>
            <person name="King R."/>
        </authorList>
    </citation>
    <scope>NUCLEOTIDE SEQUENCE</scope>
</reference>
<dbReference type="Proteomes" id="UP001153737">
    <property type="component" value="Chromosome 7"/>
</dbReference>
<evidence type="ECO:0000313" key="2">
    <source>
        <dbReference type="Proteomes" id="UP001153737"/>
    </source>
</evidence>
<sequence length="68" mass="7858">MSDSDLEKSGLSTPEAKRLMRHELARDEGQKSREQLLSKKWMGEEILKRWLQPTEDPGRAECDACQLN</sequence>
<accession>A0A9N9SLA8</accession>
<proteinExistence type="predicted"/>
<keyword evidence="2" id="KW-1185">Reference proteome</keyword>
<name>A0A9N9SLA8_PHACE</name>
<organism evidence="1 2">
    <name type="scientific">Phaedon cochleariae</name>
    <name type="common">Mustard beetle</name>
    <dbReference type="NCBI Taxonomy" id="80249"/>
    <lineage>
        <taxon>Eukaryota</taxon>
        <taxon>Metazoa</taxon>
        <taxon>Ecdysozoa</taxon>
        <taxon>Arthropoda</taxon>
        <taxon>Hexapoda</taxon>
        <taxon>Insecta</taxon>
        <taxon>Pterygota</taxon>
        <taxon>Neoptera</taxon>
        <taxon>Endopterygota</taxon>
        <taxon>Coleoptera</taxon>
        <taxon>Polyphaga</taxon>
        <taxon>Cucujiformia</taxon>
        <taxon>Chrysomeloidea</taxon>
        <taxon>Chrysomelidae</taxon>
        <taxon>Chrysomelinae</taxon>
        <taxon>Chrysomelini</taxon>
        <taxon>Phaedon</taxon>
    </lineage>
</organism>
<protein>
    <submittedName>
        <fullName evidence="1">Uncharacterized protein</fullName>
    </submittedName>
</protein>
<dbReference type="AlphaFoldDB" id="A0A9N9SLA8"/>
<gene>
    <name evidence="1" type="ORF">PHAECO_LOCUS10746</name>
</gene>
<evidence type="ECO:0000313" key="1">
    <source>
        <dbReference type="EMBL" id="CAG9823960.1"/>
    </source>
</evidence>
<reference evidence="1" key="1">
    <citation type="submission" date="2022-01" db="EMBL/GenBank/DDBJ databases">
        <authorList>
            <person name="King R."/>
        </authorList>
    </citation>
    <scope>NUCLEOTIDE SEQUENCE</scope>
</reference>